<feature type="compositionally biased region" description="Basic and acidic residues" evidence="1">
    <location>
        <begin position="30"/>
        <end position="62"/>
    </location>
</feature>
<reference evidence="3" key="1">
    <citation type="submission" date="2015-08" db="EMBL/GenBank/DDBJ databases">
        <authorList>
            <person name="Varghese N."/>
        </authorList>
    </citation>
    <scope>NUCLEOTIDE SEQUENCE [LARGE SCALE GENOMIC DNA]</scope>
    <source>
        <strain evidence="3">DSM 23407</strain>
    </source>
</reference>
<evidence type="ECO:0000313" key="2">
    <source>
        <dbReference type="EMBL" id="CUA93765.1"/>
    </source>
</evidence>
<evidence type="ECO:0000256" key="1">
    <source>
        <dbReference type="SAM" id="MobiDB-lite"/>
    </source>
</evidence>
<evidence type="ECO:0000313" key="3">
    <source>
        <dbReference type="Proteomes" id="UP000183900"/>
    </source>
</evidence>
<proteinExistence type="predicted"/>
<dbReference type="RefSeq" id="WP_055454742.1">
    <property type="nucleotide sequence ID" value="NZ_CYHE01000002.1"/>
</dbReference>
<protein>
    <submittedName>
        <fullName evidence="2">Uncharacterized protein</fullName>
    </submittedName>
</protein>
<dbReference type="Proteomes" id="UP000183900">
    <property type="component" value="Unassembled WGS sequence"/>
</dbReference>
<accession>A0A0K6HS65</accession>
<organism evidence="2 3">
    <name type="scientific">Pannonibacter indicus</name>
    <dbReference type="NCBI Taxonomy" id="466044"/>
    <lineage>
        <taxon>Bacteria</taxon>
        <taxon>Pseudomonadati</taxon>
        <taxon>Pseudomonadota</taxon>
        <taxon>Alphaproteobacteria</taxon>
        <taxon>Hyphomicrobiales</taxon>
        <taxon>Stappiaceae</taxon>
        <taxon>Pannonibacter</taxon>
    </lineage>
</organism>
<keyword evidence="3" id="KW-1185">Reference proteome</keyword>
<gene>
    <name evidence="2" type="ORF">Ga0061067_102506</name>
</gene>
<dbReference type="AlphaFoldDB" id="A0A0K6HS65"/>
<dbReference type="EMBL" id="CYHE01000002">
    <property type="protein sequence ID" value="CUA93765.1"/>
    <property type="molecule type" value="Genomic_DNA"/>
</dbReference>
<feature type="region of interest" description="Disordered" evidence="1">
    <location>
        <begin position="1"/>
        <end position="74"/>
    </location>
</feature>
<sequence>MVAISGTASADLAAPRVRPDYSARAAQETARVERQAAERQTEERRETVQETSRQEEQRESRKIPGLGNAVDITA</sequence>
<name>A0A0K6HS65_9HYPH</name>